<feature type="domain" description="BESS" evidence="4">
    <location>
        <begin position="222"/>
        <end position="261"/>
    </location>
</feature>
<dbReference type="Pfam" id="PF02944">
    <property type="entry name" value="BESS"/>
    <property type="match status" value="1"/>
</dbReference>
<dbReference type="GO" id="GO:0006357">
    <property type="term" value="P:regulation of transcription by RNA polymerase II"/>
    <property type="evidence" value="ECO:0007669"/>
    <property type="project" value="TreeGrafter"/>
</dbReference>
<evidence type="ECO:0000313" key="5">
    <source>
        <dbReference type="RefSeq" id="XP_028146123.1"/>
    </source>
</evidence>
<comment type="subcellular location">
    <subcellularLocation>
        <location evidence="1">Nucleus</location>
    </subcellularLocation>
</comment>
<feature type="compositionally biased region" description="Low complexity" evidence="2">
    <location>
        <begin position="182"/>
        <end position="193"/>
    </location>
</feature>
<dbReference type="InterPro" id="IPR004210">
    <property type="entry name" value="BESS_motif"/>
</dbReference>
<dbReference type="SMART" id="SM00595">
    <property type="entry name" value="MADF"/>
    <property type="match status" value="1"/>
</dbReference>
<dbReference type="InterPro" id="IPR039353">
    <property type="entry name" value="TF_Adf1"/>
</dbReference>
<keyword evidence="1" id="KW-0539">Nucleus</keyword>
<dbReference type="InParanoid" id="A0A6P7GLM4"/>
<dbReference type="InterPro" id="IPR006578">
    <property type="entry name" value="MADF-dom"/>
</dbReference>
<dbReference type="PANTHER" id="PTHR12243:SF60">
    <property type="entry name" value="SI:CH211-15D5.12-RELATED"/>
    <property type="match status" value="1"/>
</dbReference>
<proteinExistence type="predicted"/>
<feature type="region of interest" description="Disordered" evidence="2">
    <location>
        <begin position="173"/>
        <end position="193"/>
    </location>
</feature>
<dbReference type="GO" id="GO:0005634">
    <property type="term" value="C:nucleus"/>
    <property type="evidence" value="ECO:0007669"/>
    <property type="project" value="UniProtKB-SubCell"/>
</dbReference>
<dbReference type="Pfam" id="PF10545">
    <property type="entry name" value="MADF_DNA_bdg"/>
    <property type="match status" value="1"/>
</dbReference>
<protein>
    <submittedName>
        <fullName evidence="5">Uncharacterized protein LOC114339657</fullName>
    </submittedName>
</protein>
<evidence type="ECO:0000259" key="3">
    <source>
        <dbReference type="PROSITE" id="PS51029"/>
    </source>
</evidence>
<dbReference type="GO" id="GO:0005667">
    <property type="term" value="C:transcription regulator complex"/>
    <property type="evidence" value="ECO:0007669"/>
    <property type="project" value="TreeGrafter"/>
</dbReference>
<dbReference type="PROSITE" id="PS51029">
    <property type="entry name" value="MADF"/>
    <property type="match status" value="1"/>
</dbReference>
<organism evidence="5">
    <name type="scientific">Diabrotica virgifera virgifera</name>
    <name type="common">western corn rootworm</name>
    <dbReference type="NCBI Taxonomy" id="50390"/>
    <lineage>
        <taxon>Eukaryota</taxon>
        <taxon>Metazoa</taxon>
        <taxon>Ecdysozoa</taxon>
        <taxon>Arthropoda</taxon>
        <taxon>Hexapoda</taxon>
        <taxon>Insecta</taxon>
        <taxon>Pterygota</taxon>
        <taxon>Neoptera</taxon>
        <taxon>Endopterygota</taxon>
        <taxon>Coleoptera</taxon>
        <taxon>Polyphaga</taxon>
        <taxon>Cucujiformia</taxon>
        <taxon>Chrysomeloidea</taxon>
        <taxon>Chrysomelidae</taxon>
        <taxon>Galerucinae</taxon>
        <taxon>Diabroticina</taxon>
        <taxon>Diabroticites</taxon>
        <taxon>Diabrotica</taxon>
    </lineage>
</organism>
<evidence type="ECO:0000259" key="4">
    <source>
        <dbReference type="PROSITE" id="PS51031"/>
    </source>
</evidence>
<evidence type="ECO:0000256" key="1">
    <source>
        <dbReference type="PROSITE-ProRule" id="PRU00371"/>
    </source>
</evidence>
<name>A0A6P7GLM4_DIAVI</name>
<dbReference type="RefSeq" id="XP_028146123.1">
    <property type="nucleotide sequence ID" value="XM_028290322.1"/>
</dbReference>
<accession>A0A6P7GLM4</accession>
<dbReference type="PANTHER" id="PTHR12243">
    <property type="entry name" value="MADF DOMAIN TRANSCRIPTION FACTOR"/>
    <property type="match status" value="1"/>
</dbReference>
<dbReference type="AlphaFoldDB" id="A0A6P7GLM4"/>
<feature type="domain" description="MADF" evidence="3">
    <location>
        <begin position="5"/>
        <end position="98"/>
    </location>
</feature>
<evidence type="ECO:0000256" key="2">
    <source>
        <dbReference type="SAM" id="MobiDB-lite"/>
    </source>
</evidence>
<gene>
    <name evidence="5" type="primary">LOC114339657</name>
</gene>
<sequence length="261" mass="30091">MNDELLIALLEKCPHLYDRCSKDYKDETLKNNSWSFIAEYLESDVAAVKKRWDNMRDRFVRAYREYNAKAPSGSAGGPKKEIDFIYFNIMLWLGPYTRKRKLTSSIAESPLVKRKAPSTNSSCSFIPVGETSGTQMVFADNTELDISEDIEETVKTETEHPQEEIIIEYDPPEEVPTHSLHSSQSTPKQSTSKRNVMDMMCVAAANFSKLCETRLQKKESQSRSDLNFMKSVVEDMKSLTPRNKFKFKKEVMELLCKYMDE</sequence>
<dbReference type="PROSITE" id="PS51031">
    <property type="entry name" value="BESS"/>
    <property type="match status" value="1"/>
</dbReference>
<dbReference type="GO" id="GO:0003677">
    <property type="term" value="F:DNA binding"/>
    <property type="evidence" value="ECO:0007669"/>
    <property type="project" value="InterPro"/>
</dbReference>
<reference evidence="5" key="1">
    <citation type="submission" date="2025-08" db="UniProtKB">
        <authorList>
            <consortium name="RefSeq"/>
        </authorList>
    </citation>
    <scope>IDENTIFICATION</scope>
    <source>
        <tissue evidence="5">Whole insect</tissue>
    </source>
</reference>